<proteinExistence type="inferred from homology"/>
<dbReference type="CDD" id="cd00841">
    <property type="entry name" value="MPP_YfcE"/>
    <property type="match status" value="1"/>
</dbReference>
<accession>A0A285CX07</accession>
<keyword evidence="5" id="KW-1185">Reference proteome</keyword>
<dbReference type="PANTHER" id="PTHR11124">
    <property type="entry name" value="VACUOLAR SORTING PROTEIN VPS29"/>
    <property type="match status" value="1"/>
</dbReference>
<dbReference type="GO" id="GO:0046872">
    <property type="term" value="F:metal ion binding"/>
    <property type="evidence" value="ECO:0007669"/>
    <property type="project" value="UniProtKB-KW"/>
</dbReference>
<keyword evidence="2" id="KW-0479">Metal-binding</keyword>
<evidence type="ECO:0000313" key="4">
    <source>
        <dbReference type="EMBL" id="SNX71493.1"/>
    </source>
</evidence>
<dbReference type="InterPro" id="IPR024654">
    <property type="entry name" value="Calcineurin-like_PHP_lpxH"/>
</dbReference>
<protein>
    <recommendedName>
        <fullName evidence="2">Phosphoesterase</fullName>
        <ecNumber evidence="2">3.1.4.-</ecNumber>
    </recommendedName>
</protein>
<comment type="similarity">
    <text evidence="1 2">Belongs to the metallophosphoesterase superfamily. YfcE family.</text>
</comment>
<dbReference type="OrthoDB" id="9800565at2"/>
<gene>
    <name evidence="4" type="ORF">SAMN05877753_105259</name>
</gene>
<name>A0A285CX07_9BACI</name>
<feature type="domain" description="Calcineurin-like phosphoesterase" evidence="3">
    <location>
        <begin position="1"/>
        <end position="145"/>
    </location>
</feature>
<dbReference type="NCBIfam" id="TIGR00040">
    <property type="entry name" value="yfcE"/>
    <property type="match status" value="1"/>
</dbReference>
<dbReference type="Proteomes" id="UP000219546">
    <property type="component" value="Unassembled WGS sequence"/>
</dbReference>
<dbReference type="Pfam" id="PF12850">
    <property type="entry name" value="Metallophos_2"/>
    <property type="match status" value="1"/>
</dbReference>
<dbReference type="InterPro" id="IPR000979">
    <property type="entry name" value="Phosphodiesterase_MJ0936/Vps29"/>
</dbReference>
<dbReference type="EC" id="3.1.4.-" evidence="2"/>
<dbReference type="InterPro" id="IPR029052">
    <property type="entry name" value="Metallo-depent_PP-like"/>
</dbReference>
<sequence>MKYIIVSDSHGLTRELEQVVRAFPDVDGYIHCGDSELNTDHPAILPYTAVNGNCDWNGNFPDEQTIYKQTHRFFITHGHLYNVKTTLLNLHYKALEKGASIVCFGHSHLVGAEMIDGILYLNPGSLRLPRGRKERTFMVLEIEDKQAVVSILNVEQINDPVEKINFTLQAVNR</sequence>
<dbReference type="RefSeq" id="WP_097159058.1">
    <property type="nucleotide sequence ID" value="NZ_JBEPMQ010000004.1"/>
</dbReference>
<dbReference type="EMBL" id="OAOP01000005">
    <property type="protein sequence ID" value="SNX71493.1"/>
    <property type="molecule type" value="Genomic_DNA"/>
</dbReference>
<dbReference type="GO" id="GO:0016787">
    <property type="term" value="F:hydrolase activity"/>
    <property type="evidence" value="ECO:0007669"/>
    <property type="project" value="UniProtKB-UniRule"/>
</dbReference>
<organism evidence="4 5">
    <name type="scientific">Bacillus oleivorans</name>
    <dbReference type="NCBI Taxonomy" id="1448271"/>
    <lineage>
        <taxon>Bacteria</taxon>
        <taxon>Bacillati</taxon>
        <taxon>Bacillota</taxon>
        <taxon>Bacilli</taxon>
        <taxon>Bacillales</taxon>
        <taxon>Bacillaceae</taxon>
        <taxon>Bacillus</taxon>
    </lineage>
</organism>
<evidence type="ECO:0000259" key="3">
    <source>
        <dbReference type="Pfam" id="PF12850"/>
    </source>
</evidence>
<dbReference type="InterPro" id="IPR041802">
    <property type="entry name" value="MPP_YfcE"/>
</dbReference>
<evidence type="ECO:0000256" key="2">
    <source>
        <dbReference type="RuleBase" id="RU362039"/>
    </source>
</evidence>
<dbReference type="Gene3D" id="3.60.21.10">
    <property type="match status" value="1"/>
</dbReference>
<evidence type="ECO:0000313" key="5">
    <source>
        <dbReference type="Proteomes" id="UP000219546"/>
    </source>
</evidence>
<evidence type="ECO:0000256" key="1">
    <source>
        <dbReference type="ARBA" id="ARBA00008950"/>
    </source>
</evidence>
<dbReference type="AlphaFoldDB" id="A0A285CX07"/>
<comment type="cofactor">
    <cofactor evidence="2">
        <name>a divalent metal cation</name>
        <dbReference type="ChEBI" id="CHEBI:60240"/>
    </cofactor>
</comment>
<reference evidence="4 5" key="1">
    <citation type="submission" date="2017-08" db="EMBL/GenBank/DDBJ databases">
        <authorList>
            <person name="de Groot N.N."/>
        </authorList>
    </citation>
    <scope>NUCLEOTIDE SEQUENCE [LARGE SCALE GENOMIC DNA]</scope>
    <source>
        <strain evidence="4 5">JC228</strain>
    </source>
</reference>
<dbReference type="SUPFAM" id="SSF56300">
    <property type="entry name" value="Metallo-dependent phosphatases"/>
    <property type="match status" value="1"/>
</dbReference>